<protein>
    <recommendedName>
        <fullName evidence="2">Pleiotropic ABC efflux transporter N-terminal domain-containing protein</fullName>
    </recommendedName>
</protein>
<feature type="compositionally biased region" description="Basic and acidic residues" evidence="1">
    <location>
        <begin position="51"/>
        <end position="67"/>
    </location>
</feature>
<dbReference type="Proteomes" id="UP001345691">
    <property type="component" value="Unassembled WGS sequence"/>
</dbReference>
<gene>
    <name evidence="3" type="ORF">LTR69_007118</name>
</gene>
<comment type="caution">
    <text evidence="3">The sequence shown here is derived from an EMBL/GenBank/DDBJ whole genome shotgun (WGS) entry which is preliminary data.</text>
</comment>
<organism evidence="3 4">
    <name type="scientific">Exophiala sideris</name>
    <dbReference type="NCBI Taxonomy" id="1016849"/>
    <lineage>
        <taxon>Eukaryota</taxon>
        <taxon>Fungi</taxon>
        <taxon>Dikarya</taxon>
        <taxon>Ascomycota</taxon>
        <taxon>Pezizomycotina</taxon>
        <taxon>Eurotiomycetes</taxon>
        <taxon>Chaetothyriomycetidae</taxon>
        <taxon>Chaetothyriales</taxon>
        <taxon>Herpotrichiellaceae</taxon>
        <taxon>Exophiala</taxon>
    </lineage>
</organism>
<keyword evidence="4" id="KW-1185">Reference proteome</keyword>
<feature type="region of interest" description="Disordered" evidence="1">
    <location>
        <begin position="48"/>
        <end position="67"/>
    </location>
</feature>
<sequence length="122" mass="14090">MPSHEGADEMEDIVGRQLSFDTRHARLDRQLTNEDREELRRIASLTITKQNTRERDQGETDSDVWTKDPASDDFDLYKWLMAFSDNLRREGINLTKTGISIRNLNVSGNGSELEVQETFWSA</sequence>
<dbReference type="EMBL" id="JAVRRF010000015">
    <property type="protein sequence ID" value="KAK5058121.1"/>
    <property type="molecule type" value="Genomic_DNA"/>
</dbReference>
<dbReference type="InterPro" id="IPR029481">
    <property type="entry name" value="ABC_trans_N"/>
</dbReference>
<accession>A0ABR0J7P1</accession>
<dbReference type="Pfam" id="PF14510">
    <property type="entry name" value="ABC_trans_N"/>
    <property type="match status" value="1"/>
</dbReference>
<proteinExistence type="predicted"/>
<evidence type="ECO:0000313" key="3">
    <source>
        <dbReference type="EMBL" id="KAK5058121.1"/>
    </source>
</evidence>
<evidence type="ECO:0000259" key="2">
    <source>
        <dbReference type="Pfam" id="PF14510"/>
    </source>
</evidence>
<feature type="domain" description="Pleiotropic ABC efflux transporter N-terminal" evidence="2">
    <location>
        <begin position="28"/>
        <end position="122"/>
    </location>
</feature>
<name>A0ABR0J7P1_9EURO</name>
<reference evidence="3 4" key="1">
    <citation type="submission" date="2023-08" db="EMBL/GenBank/DDBJ databases">
        <title>Black Yeasts Isolated from many extreme environments.</title>
        <authorList>
            <person name="Coleine C."/>
            <person name="Stajich J.E."/>
            <person name="Selbmann L."/>
        </authorList>
    </citation>
    <scope>NUCLEOTIDE SEQUENCE [LARGE SCALE GENOMIC DNA]</scope>
    <source>
        <strain evidence="3 4">CCFEE 6328</strain>
    </source>
</reference>
<evidence type="ECO:0000313" key="4">
    <source>
        <dbReference type="Proteomes" id="UP001345691"/>
    </source>
</evidence>
<evidence type="ECO:0000256" key="1">
    <source>
        <dbReference type="SAM" id="MobiDB-lite"/>
    </source>
</evidence>